<dbReference type="Gene3D" id="3.40.50.150">
    <property type="entry name" value="Vaccinia Virus protein VP39"/>
    <property type="match status" value="1"/>
</dbReference>
<sequence>MENIENYNEMLNAEADHWDEFERDFIENKKIIPWWLDLQRASKVAPNTNEGLDPYKENLVRGKYKQKILENCNSGDKVLDIGCGSGWLSLELARKGCQVTAIDISPYRIALAKAYLAKIQKTETLLGSINYICGDIKEVELASPLDVIVAWDSLHHFPSLDELFERLKQFLKPEGKIVCYDHLGSKFIENLGKIRRYFVEEKVSAFEDVSQDEIHEFINKHFQIEEKRYRISAPFRLLAFALFRYDFFNFLIRPAVAMDEIICNKLKFLGKEFIFIKAKNK</sequence>
<evidence type="ECO:0008006" key="3">
    <source>
        <dbReference type="Google" id="ProtNLM"/>
    </source>
</evidence>
<dbReference type="CDD" id="cd02440">
    <property type="entry name" value="AdoMet_MTases"/>
    <property type="match status" value="1"/>
</dbReference>
<name>A0A1F5T0B3_9BACT</name>
<comment type="caution">
    <text evidence="1">The sequence shown here is derived from an EMBL/GenBank/DDBJ whole genome shotgun (WGS) entry which is preliminary data.</text>
</comment>
<dbReference type="EMBL" id="MFGJ01000006">
    <property type="protein sequence ID" value="OGF32397.1"/>
    <property type="molecule type" value="Genomic_DNA"/>
</dbReference>
<protein>
    <recommendedName>
        <fullName evidence="3">Methyltransferase type 11 domain-containing protein</fullName>
    </recommendedName>
</protein>
<accession>A0A1F5T0B3</accession>
<evidence type="ECO:0000313" key="2">
    <source>
        <dbReference type="Proteomes" id="UP000179001"/>
    </source>
</evidence>
<dbReference type="STRING" id="1798002.A2478_03700"/>
<evidence type="ECO:0000313" key="1">
    <source>
        <dbReference type="EMBL" id="OGF32397.1"/>
    </source>
</evidence>
<dbReference type="Pfam" id="PF13489">
    <property type="entry name" value="Methyltransf_23"/>
    <property type="match status" value="1"/>
</dbReference>
<dbReference type="SUPFAM" id="SSF53335">
    <property type="entry name" value="S-adenosyl-L-methionine-dependent methyltransferases"/>
    <property type="match status" value="1"/>
</dbReference>
<dbReference type="AlphaFoldDB" id="A0A1F5T0B3"/>
<organism evidence="1 2">
    <name type="scientific">Candidatus Falkowbacteria bacterium RIFOXYC2_FULL_36_12</name>
    <dbReference type="NCBI Taxonomy" id="1798002"/>
    <lineage>
        <taxon>Bacteria</taxon>
        <taxon>Candidatus Falkowiibacteriota</taxon>
    </lineage>
</organism>
<proteinExistence type="predicted"/>
<dbReference type="Proteomes" id="UP000179001">
    <property type="component" value="Unassembled WGS sequence"/>
</dbReference>
<dbReference type="PANTHER" id="PTHR43861">
    <property type="entry name" value="TRANS-ACONITATE 2-METHYLTRANSFERASE-RELATED"/>
    <property type="match status" value="1"/>
</dbReference>
<reference evidence="1 2" key="1">
    <citation type="journal article" date="2016" name="Nat. Commun.">
        <title>Thousands of microbial genomes shed light on interconnected biogeochemical processes in an aquifer system.</title>
        <authorList>
            <person name="Anantharaman K."/>
            <person name="Brown C.T."/>
            <person name="Hug L.A."/>
            <person name="Sharon I."/>
            <person name="Castelle C.J."/>
            <person name="Probst A.J."/>
            <person name="Thomas B.C."/>
            <person name="Singh A."/>
            <person name="Wilkins M.J."/>
            <person name="Karaoz U."/>
            <person name="Brodie E.L."/>
            <person name="Williams K.H."/>
            <person name="Hubbard S.S."/>
            <person name="Banfield J.F."/>
        </authorList>
    </citation>
    <scope>NUCLEOTIDE SEQUENCE [LARGE SCALE GENOMIC DNA]</scope>
</reference>
<gene>
    <name evidence="1" type="ORF">A2478_03700</name>
</gene>
<dbReference type="InterPro" id="IPR029063">
    <property type="entry name" value="SAM-dependent_MTases_sf"/>
</dbReference>